<evidence type="ECO:0000313" key="3">
    <source>
        <dbReference type="EMBL" id="QHT32723.1"/>
    </source>
</evidence>
<sequence length="253" mass="26990">MKVPKAVLNMLENKYVLYFVLFLAVSNILGFLVMGNITAIIFFSLVAYLTSFFSKNKIVILSIPLVLTSVLMVGARVKEGLENAIDSAKKPVADAAATAVAKATDTAKKVAKTATDTAKNVVNVAAAATPVTGTEPESESEPVPASASKTDGMTTMYGKKNNRIDYASTIEDAYDDLNKIIGGDGIKRLTDDTQRLMGQQMQLADAMKSMSPLLEQAKTMLQGFDLKNLDGLAQMAKQFTAPGGPSGLQIPKM</sequence>
<feature type="transmembrane region" description="Helical" evidence="2">
    <location>
        <begin position="15"/>
        <end position="46"/>
    </location>
</feature>
<evidence type="ECO:0000256" key="2">
    <source>
        <dbReference type="SAM" id="Phobius"/>
    </source>
</evidence>
<name>A0A6C0EW17_9ZZZZ</name>
<protein>
    <submittedName>
        <fullName evidence="3">Uncharacterized protein</fullName>
    </submittedName>
</protein>
<organism evidence="3">
    <name type="scientific">viral metagenome</name>
    <dbReference type="NCBI Taxonomy" id="1070528"/>
    <lineage>
        <taxon>unclassified sequences</taxon>
        <taxon>metagenomes</taxon>
        <taxon>organismal metagenomes</taxon>
    </lineage>
</organism>
<keyword evidence="2" id="KW-1133">Transmembrane helix</keyword>
<dbReference type="AlphaFoldDB" id="A0A6C0EW17"/>
<evidence type="ECO:0000256" key="1">
    <source>
        <dbReference type="SAM" id="MobiDB-lite"/>
    </source>
</evidence>
<feature type="compositionally biased region" description="Low complexity" evidence="1">
    <location>
        <begin position="129"/>
        <end position="148"/>
    </location>
</feature>
<feature type="transmembrane region" description="Helical" evidence="2">
    <location>
        <begin position="58"/>
        <end position="77"/>
    </location>
</feature>
<dbReference type="EMBL" id="MN738947">
    <property type="protein sequence ID" value="QHT32723.1"/>
    <property type="molecule type" value="Genomic_DNA"/>
</dbReference>
<proteinExistence type="predicted"/>
<reference evidence="3" key="1">
    <citation type="journal article" date="2020" name="Nature">
        <title>Giant virus diversity and host interactions through global metagenomics.</title>
        <authorList>
            <person name="Schulz F."/>
            <person name="Roux S."/>
            <person name="Paez-Espino D."/>
            <person name="Jungbluth S."/>
            <person name="Walsh D.A."/>
            <person name="Denef V.J."/>
            <person name="McMahon K.D."/>
            <person name="Konstantinidis K.T."/>
            <person name="Eloe-Fadrosh E.A."/>
            <person name="Kyrpides N.C."/>
            <person name="Woyke T."/>
        </authorList>
    </citation>
    <scope>NUCLEOTIDE SEQUENCE</scope>
    <source>
        <strain evidence="3">GVMAG-M-3300009161-30</strain>
    </source>
</reference>
<keyword evidence="2" id="KW-0812">Transmembrane</keyword>
<feature type="region of interest" description="Disordered" evidence="1">
    <location>
        <begin position="129"/>
        <end position="154"/>
    </location>
</feature>
<accession>A0A6C0EW17</accession>
<keyword evidence="2" id="KW-0472">Membrane</keyword>